<dbReference type="RefSeq" id="WP_134466386.1">
    <property type="nucleotide sequence ID" value="NZ_JBHSSZ010000118.1"/>
</dbReference>
<protein>
    <submittedName>
        <fullName evidence="1">Uncharacterized protein</fullName>
    </submittedName>
</protein>
<dbReference type="Proteomes" id="UP000297385">
    <property type="component" value="Unassembled WGS sequence"/>
</dbReference>
<name>A0A4Y8MKB0_9BURK</name>
<gene>
    <name evidence="1" type="ORF">E2553_41660</name>
</gene>
<reference evidence="1 2" key="1">
    <citation type="submission" date="2019-03" db="EMBL/GenBank/DDBJ databases">
        <title>Complete Genome Sequence of Paraburkholderia dipogonis ICMP 19430T, a Nitrogen-fixing Symbiont of the South African Invasive Legume Dipogon lignosus in New Zealand.</title>
        <authorList>
            <person name="De Meyer S.E."/>
        </authorList>
    </citation>
    <scope>NUCLEOTIDE SEQUENCE [LARGE SCALE GENOMIC DNA]</scope>
    <source>
        <strain evidence="1 2">ICMP 19430</strain>
    </source>
</reference>
<dbReference type="AlphaFoldDB" id="A0A4Y8MKB0"/>
<evidence type="ECO:0000313" key="2">
    <source>
        <dbReference type="Proteomes" id="UP000297385"/>
    </source>
</evidence>
<evidence type="ECO:0000313" key="1">
    <source>
        <dbReference type="EMBL" id="TFE37869.1"/>
    </source>
</evidence>
<accession>A0A4Y8MKB0</accession>
<sequence length="74" mass="8268">MTVHLLIDSTVASTVVRGACSLLLHLPDVRAVRLAPLDMQSSVAFRDYVFTNLRNGAWPMRKRVVEHGPVVARR</sequence>
<comment type="caution">
    <text evidence="1">The sequence shown here is derived from an EMBL/GenBank/DDBJ whole genome shotgun (WGS) entry which is preliminary data.</text>
</comment>
<proteinExistence type="predicted"/>
<dbReference type="EMBL" id="SNVI01000005">
    <property type="protein sequence ID" value="TFE37869.1"/>
    <property type="molecule type" value="Genomic_DNA"/>
</dbReference>
<organism evidence="1 2">
    <name type="scientific">Paraburkholderia dipogonis</name>
    <dbReference type="NCBI Taxonomy" id="1211383"/>
    <lineage>
        <taxon>Bacteria</taxon>
        <taxon>Pseudomonadati</taxon>
        <taxon>Pseudomonadota</taxon>
        <taxon>Betaproteobacteria</taxon>
        <taxon>Burkholderiales</taxon>
        <taxon>Burkholderiaceae</taxon>
        <taxon>Paraburkholderia</taxon>
    </lineage>
</organism>